<dbReference type="Gene3D" id="1.20.1250.20">
    <property type="entry name" value="MFS general substrate transporter like domains"/>
    <property type="match status" value="1"/>
</dbReference>
<dbReference type="InterPro" id="IPR051084">
    <property type="entry name" value="H+-coupled_symporters"/>
</dbReference>
<evidence type="ECO:0000256" key="5">
    <source>
        <dbReference type="ARBA" id="ARBA00022847"/>
    </source>
</evidence>
<name>A0A4R5M7M7_9BURK</name>
<dbReference type="AlphaFoldDB" id="A0A4R5M7M7"/>
<evidence type="ECO:0000259" key="9">
    <source>
        <dbReference type="PROSITE" id="PS50850"/>
    </source>
</evidence>
<feature type="transmembrane region" description="Helical" evidence="8">
    <location>
        <begin position="87"/>
        <end position="108"/>
    </location>
</feature>
<dbReference type="EMBL" id="SMRP01000009">
    <property type="protein sequence ID" value="TDG22176.1"/>
    <property type="molecule type" value="Genomic_DNA"/>
</dbReference>
<keyword evidence="7 8" id="KW-0472">Membrane</keyword>
<evidence type="ECO:0000256" key="8">
    <source>
        <dbReference type="SAM" id="Phobius"/>
    </source>
</evidence>
<dbReference type="SUPFAM" id="SSF103473">
    <property type="entry name" value="MFS general substrate transporter"/>
    <property type="match status" value="1"/>
</dbReference>
<reference evidence="10 11" key="1">
    <citation type="submission" date="2019-03" db="EMBL/GenBank/DDBJ databases">
        <title>Paraburkholderia sp. 4M-K11, isolated from subtropical forest soil.</title>
        <authorList>
            <person name="Gao Z.-H."/>
            <person name="Qiu L.-H."/>
        </authorList>
    </citation>
    <scope>NUCLEOTIDE SEQUENCE [LARGE SCALE GENOMIC DNA]</scope>
    <source>
        <strain evidence="10 11">4M-K11</strain>
    </source>
</reference>
<evidence type="ECO:0000256" key="3">
    <source>
        <dbReference type="ARBA" id="ARBA00022475"/>
    </source>
</evidence>
<dbReference type="PROSITE" id="PS50850">
    <property type="entry name" value="MFS"/>
    <property type="match status" value="1"/>
</dbReference>
<proteinExistence type="predicted"/>
<evidence type="ECO:0000256" key="7">
    <source>
        <dbReference type="ARBA" id="ARBA00023136"/>
    </source>
</evidence>
<comment type="caution">
    <text evidence="10">The sequence shown here is derived from an EMBL/GenBank/DDBJ whole genome shotgun (WGS) entry which is preliminary data.</text>
</comment>
<evidence type="ECO:0000256" key="4">
    <source>
        <dbReference type="ARBA" id="ARBA00022692"/>
    </source>
</evidence>
<dbReference type="InterPro" id="IPR036259">
    <property type="entry name" value="MFS_trans_sf"/>
</dbReference>
<evidence type="ECO:0000256" key="6">
    <source>
        <dbReference type="ARBA" id="ARBA00022989"/>
    </source>
</evidence>
<feature type="transmembrane region" description="Helical" evidence="8">
    <location>
        <begin position="21"/>
        <end position="40"/>
    </location>
</feature>
<keyword evidence="3" id="KW-1003">Cell membrane</keyword>
<organism evidence="10 11">
    <name type="scientific">Paraburkholderia silviterrae</name>
    <dbReference type="NCBI Taxonomy" id="2528715"/>
    <lineage>
        <taxon>Bacteria</taxon>
        <taxon>Pseudomonadati</taxon>
        <taxon>Pseudomonadota</taxon>
        <taxon>Betaproteobacteria</taxon>
        <taxon>Burkholderiales</taxon>
        <taxon>Burkholderiaceae</taxon>
        <taxon>Paraburkholderia</taxon>
    </lineage>
</organism>
<comment type="subcellular location">
    <subcellularLocation>
        <location evidence="1">Cell membrane</location>
        <topology evidence="1">Multi-pass membrane protein</topology>
    </subcellularLocation>
</comment>
<keyword evidence="5" id="KW-0769">Symport</keyword>
<dbReference type="Proteomes" id="UP000295722">
    <property type="component" value="Unassembled WGS sequence"/>
</dbReference>
<dbReference type="OrthoDB" id="6766492at2"/>
<dbReference type="InterPro" id="IPR005828">
    <property type="entry name" value="MFS_sugar_transport-like"/>
</dbReference>
<feature type="domain" description="Major facilitator superfamily (MFS) profile" evidence="9">
    <location>
        <begin position="10"/>
        <end position="182"/>
    </location>
</feature>
<evidence type="ECO:0000313" key="10">
    <source>
        <dbReference type="EMBL" id="TDG22176.1"/>
    </source>
</evidence>
<dbReference type="InterPro" id="IPR020846">
    <property type="entry name" value="MFS_dom"/>
</dbReference>
<dbReference type="PANTHER" id="PTHR43528">
    <property type="entry name" value="ALPHA-KETOGLUTARATE PERMEASE"/>
    <property type="match status" value="1"/>
</dbReference>
<accession>A0A4R5M7M7</accession>
<dbReference type="GO" id="GO:0015293">
    <property type="term" value="F:symporter activity"/>
    <property type="evidence" value="ECO:0007669"/>
    <property type="project" value="UniProtKB-KW"/>
</dbReference>
<evidence type="ECO:0000256" key="2">
    <source>
        <dbReference type="ARBA" id="ARBA00022448"/>
    </source>
</evidence>
<keyword evidence="11" id="KW-1185">Reference proteome</keyword>
<keyword evidence="2" id="KW-0813">Transport</keyword>
<sequence>MRTESGVKRVIVAAVPANAMEWFDFTIFAAMTPIISQLFFPSGHGADLNAILLTTALFGAGFFMRPVGGVLLGLYGDKYGRKTAMTLGMGIMALSAAIMTFAPTYATAGLLAPLLMLVARLLQGFSIGGEFGASTAFLIELAPPNRTGYFGSWYATPELYGDEWIDADHVSSVQSDPVQESI</sequence>
<dbReference type="Pfam" id="PF00083">
    <property type="entry name" value="Sugar_tr"/>
    <property type="match status" value="1"/>
</dbReference>
<keyword evidence="6 8" id="KW-1133">Transmembrane helix</keyword>
<protein>
    <submittedName>
        <fullName evidence="10">MFS transporter</fullName>
    </submittedName>
</protein>
<evidence type="ECO:0000256" key="1">
    <source>
        <dbReference type="ARBA" id="ARBA00004651"/>
    </source>
</evidence>
<dbReference type="PANTHER" id="PTHR43528:SF8">
    <property type="entry name" value="BLR0239 PROTEIN"/>
    <property type="match status" value="1"/>
</dbReference>
<dbReference type="GO" id="GO:0005886">
    <property type="term" value="C:plasma membrane"/>
    <property type="evidence" value="ECO:0007669"/>
    <property type="project" value="UniProtKB-SubCell"/>
</dbReference>
<keyword evidence="4 8" id="KW-0812">Transmembrane</keyword>
<evidence type="ECO:0000313" key="11">
    <source>
        <dbReference type="Proteomes" id="UP000295722"/>
    </source>
</evidence>
<feature type="transmembrane region" description="Helical" evidence="8">
    <location>
        <begin position="52"/>
        <end position="75"/>
    </location>
</feature>
<gene>
    <name evidence="10" type="ORF">EYW47_18815</name>
</gene>